<dbReference type="PANTHER" id="PTHR30483">
    <property type="entry name" value="LEUCINE-SPECIFIC-BINDING PROTEIN"/>
    <property type="match status" value="1"/>
</dbReference>
<keyword evidence="2 4" id="KW-0732">Signal</keyword>
<feature type="signal peptide" evidence="4">
    <location>
        <begin position="1"/>
        <end position="25"/>
    </location>
</feature>
<dbReference type="Proteomes" id="UP001551695">
    <property type="component" value="Unassembled WGS sequence"/>
</dbReference>
<name>A0ABV3G3R2_9NOCA</name>
<dbReference type="EMBL" id="JBFAKC010000018">
    <property type="protein sequence ID" value="MEV0712036.1"/>
    <property type="molecule type" value="Genomic_DNA"/>
</dbReference>
<dbReference type="Pfam" id="PF13458">
    <property type="entry name" value="Peripla_BP_6"/>
    <property type="match status" value="1"/>
</dbReference>
<comment type="similarity">
    <text evidence="1">Belongs to the leucine-binding protein family.</text>
</comment>
<accession>A0ABV3G3R2</accession>
<proteinExistence type="inferred from homology"/>
<evidence type="ECO:0000313" key="7">
    <source>
        <dbReference type="Proteomes" id="UP001551695"/>
    </source>
</evidence>
<evidence type="ECO:0000256" key="3">
    <source>
        <dbReference type="SAM" id="MobiDB-lite"/>
    </source>
</evidence>
<sequence length="416" mass="42678">MSLSIRRRWAALPCAALAVALLASGCSGDDTESSGRVPDKSVLGPENKATGAPVEIAFITTGPKAPVYTEELEVAKATVSYINNYLGGINGRPIALTTCEDEIQVSLARNCANKFVQSGAVAVASGETSNADTVASITSPLAMPYLTAAGGQQSLLLPNTYVLGNSLGALAGVPAAYAKQKGYKNVAILTVDSPTAVEPLKRLGPFAFGNAGAQVDVVAVPLGTADMTPQIQAALEKKPDMFHLLGDVSFCTSAIKAMRTLNATQPVMSVTQCIGDSEAASQIPGGYSDVMVIVNAALDPGAPETKIFDAVVEGSGAKKPDSAASAYRALLGLWSALNGMPGDITRETVVARLNAMPEPKPLPLAAGDTFQCGSKPIAVVPNICTASALLGRAEEDGTLVDVKAVDTTPIFKMPGS</sequence>
<evidence type="ECO:0000259" key="5">
    <source>
        <dbReference type="Pfam" id="PF13458"/>
    </source>
</evidence>
<evidence type="ECO:0000256" key="1">
    <source>
        <dbReference type="ARBA" id="ARBA00010062"/>
    </source>
</evidence>
<gene>
    <name evidence="6" type="ORF">AB0I48_31195</name>
</gene>
<reference evidence="6 7" key="1">
    <citation type="submission" date="2024-06" db="EMBL/GenBank/DDBJ databases">
        <title>The Natural Products Discovery Center: Release of the First 8490 Sequenced Strains for Exploring Actinobacteria Biosynthetic Diversity.</title>
        <authorList>
            <person name="Kalkreuter E."/>
            <person name="Kautsar S.A."/>
            <person name="Yang D."/>
            <person name="Bader C.D."/>
            <person name="Teijaro C.N."/>
            <person name="Fluegel L."/>
            <person name="Davis C.M."/>
            <person name="Simpson J.R."/>
            <person name="Lauterbach L."/>
            <person name="Steele A.D."/>
            <person name="Gui C."/>
            <person name="Meng S."/>
            <person name="Li G."/>
            <person name="Viehrig K."/>
            <person name="Ye F."/>
            <person name="Su P."/>
            <person name="Kiefer A.F."/>
            <person name="Nichols A."/>
            <person name="Cepeda A.J."/>
            <person name="Yan W."/>
            <person name="Fan B."/>
            <person name="Jiang Y."/>
            <person name="Adhikari A."/>
            <person name="Zheng C.-J."/>
            <person name="Schuster L."/>
            <person name="Cowan T.M."/>
            <person name="Smanski M.J."/>
            <person name="Chevrette M.G."/>
            <person name="De Carvalho L.P.S."/>
            <person name="Shen B."/>
        </authorList>
    </citation>
    <scope>NUCLEOTIDE SEQUENCE [LARGE SCALE GENOMIC DNA]</scope>
    <source>
        <strain evidence="6 7">NPDC050403</strain>
    </source>
</reference>
<dbReference type="InterPro" id="IPR028081">
    <property type="entry name" value="Leu-bd"/>
</dbReference>
<evidence type="ECO:0000256" key="4">
    <source>
        <dbReference type="SAM" id="SignalP"/>
    </source>
</evidence>
<comment type="caution">
    <text evidence="6">The sequence shown here is derived from an EMBL/GenBank/DDBJ whole genome shotgun (WGS) entry which is preliminary data.</text>
</comment>
<feature type="region of interest" description="Disordered" evidence="3">
    <location>
        <begin position="26"/>
        <end position="45"/>
    </location>
</feature>
<protein>
    <submittedName>
        <fullName evidence="6">ABC transporter substrate-binding protein</fullName>
    </submittedName>
</protein>
<organism evidence="6 7">
    <name type="scientific">Nocardia aurea</name>
    <dbReference type="NCBI Taxonomy" id="2144174"/>
    <lineage>
        <taxon>Bacteria</taxon>
        <taxon>Bacillati</taxon>
        <taxon>Actinomycetota</taxon>
        <taxon>Actinomycetes</taxon>
        <taxon>Mycobacteriales</taxon>
        <taxon>Nocardiaceae</taxon>
        <taxon>Nocardia</taxon>
    </lineage>
</organism>
<feature type="domain" description="Leucine-binding protein" evidence="5">
    <location>
        <begin position="61"/>
        <end position="360"/>
    </location>
</feature>
<feature type="chain" id="PRO_5046200295" evidence="4">
    <location>
        <begin position="26"/>
        <end position="416"/>
    </location>
</feature>
<dbReference type="RefSeq" id="WP_355084348.1">
    <property type="nucleotide sequence ID" value="NZ_JBEXKW010000008.1"/>
</dbReference>
<keyword evidence="7" id="KW-1185">Reference proteome</keyword>
<dbReference type="SUPFAM" id="SSF53822">
    <property type="entry name" value="Periplasmic binding protein-like I"/>
    <property type="match status" value="1"/>
</dbReference>
<dbReference type="Gene3D" id="3.40.50.2300">
    <property type="match status" value="2"/>
</dbReference>
<dbReference type="PANTHER" id="PTHR30483:SF6">
    <property type="entry name" value="PERIPLASMIC BINDING PROTEIN OF ABC TRANSPORTER FOR NATURAL AMINO ACIDS"/>
    <property type="match status" value="1"/>
</dbReference>
<evidence type="ECO:0000256" key="2">
    <source>
        <dbReference type="ARBA" id="ARBA00022729"/>
    </source>
</evidence>
<dbReference type="InterPro" id="IPR051010">
    <property type="entry name" value="BCAA_transport"/>
</dbReference>
<evidence type="ECO:0000313" key="6">
    <source>
        <dbReference type="EMBL" id="MEV0712036.1"/>
    </source>
</evidence>
<dbReference type="PROSITE" id="PS51257">
    <property type="entry name" value="PROKAR_LIPOPROTEIN"/>
    <property type="match status" value="1"/>
</dbReference>
<dbReference type="InterPro" id="IPR028082">
    <property type="entry name" value="Peripla_BP_I"/>
</dbReference>